<dbReference type="STRING" id="930991.A0A0D0DBZ5"/>
<evidence type="ECO:0000313" key="2">
    <source>
        <dbReference type="EMBL" id="KIK74770.1"/>
    </source>
</evidence>
<dbReference type="HOGENOM" id="CLU_003703_0_3_1"/>
<evidence type="ECO:0000313" key="3">
    <source>
        <dbReference type="Proteomes" id="UP000054538"/>
    </source>
</evidence>
<sequence>MDTQEAKLVERSNTLQRRIDSWVKLQQLFVPVLASLRTRNTQNSDNSLETFDLMLPSQMGRSMHYGEKFQRIEWRLHDAQAHDSLHSLRSNLRVQSYVLKYKDRNLCGQGANTRAHNTLKGTDVRINAAANRYRNAHEALVVLGPLLKEVGWQATLCPLNRQHIRAMSDLLDDRTEGTKKLLWIWTVRGSTDAYINGEGSLDEEVTLLVEEMRRILAFFEWDTKRWDLRGEDFNSQDGDQEGFRAYAQRQAALRCALAERNRAAWKDVLAFVKRLDEDSEAIYDMDLLKTTQHSRAESEGEEDGDDTSSH</sequence>
<reference evidence="2 3" key="1">
    <citation type="submission" date="2014-04" db="EMBL/GenBank/DDBJ databases">
        <authorList>
            <consortium name="DOE Joint Genome Institute"/>
            <person name="Kuo A."/>
            <person name="Kohler A."/>
            <person name="Jargeat P."/>
            <person name="Nagy L.G."/>
            <person name="Floudas D."/>
            <person name="Copeland A."/>
            <person name="Barry K.W."/>
            <person name="Cichocki N."/>
            <person name="Veneault-Fourrey C."/>
            <person name="LaButti K."/>
            <person name="Lindquist E.A."/>
            <person name="Lipzen A."/>
            <person name="Lundell T."/>
            <person name="Morin E."/>
            <person name="Murat C."/>
            <person name="Sun H."/>
            <person name="Tunlid A."/>
            <person name="Henrissat B."/>
            <person name="Grigoriev I.V."/>
            <person name="Hibbett D.S."/>
            <person name="Martin F."/>
            <person name="Nordberg H.P."/>
            <person name="Cantor M.N."/>
            <person name="Hua S.X."/>
        </authorList>
    </citation>
    <scope>NUCLEOTIDE SEQUENCE [LARGE SCALE GENOMIC DNA]</scope>
    <source>
        <strain evidence="2 3">Ve08.2h10</strain>
    </source>
</reference>
<name>A0A0D0DBZ5_9AGAM</name>
<dbReference type="EMBL" id="KN828575">
    <property type="protein sequence ID" value="KIK74770.1"/>
    <property type="molecule type" value="Genomic_DNA"/>
</dbReference>
<proteinExistence type="predicted"/>
<evidence type="ECO:0000256" key="1">
    <source>
        <dbReference type="SAM" id="MobiDB-lite"/>
    </source>
</evidence>
<feature type="region of interest" description="Disordered" evidence="1">
    <location>
        <begin position="290"/>
        <end position="310"/>
    </location>
</feature>
<feature type="compositionally biased region" description="Acidic residues" evidence="1">
    <location>
        <begin position="299"/>
        <end position="310"/>
    </location>
</feature>
<protein>
    <submittedName>
        <fullName evidence="2">Uncharacterized protein</fullName>
    </submittedName>
</protein>
<keyword evidence="3" id="KW-1185">Reference proteome</keyword>
<gene>
    <name evidence="2" type="ORF">PAXRUDRAFT_19553</name>
</gene>
<dbReference type="OrthoDB" id="2680741at2759"/>
<dbReference type="InParanoid" id="A0A0D0DBZ5"/>
<reference evidence="3" key="2">
    <citation type="submission" date="2015-01" db="EMBL/GenBank/DDBJ databases">
        <title>Evolutionary Origins and Diversification of the Mycorrhizal Mutualists.</title>
        <authorList>
            <consortium name="DOE Joint Genome Institute"/>
            <consortium name="Mycorrhizal Genomics Consortium"/>
            <person name="Kohler A."/>
            <person name="Kuo A."/>
            <person name="Nagy L.G."/>
            <person name="Floudas D."/>
            <person name="Copeland A."/>
            <person name="Barry K.W."/>
            <person name="Cichocki N."/>
            <person name="Veneault-Fourrey C."/>
            <person name="LaButti K."/>
            <person name="Lindquist E.A."/>
            <person name="Lipzen A."/>
            <person name="Lundell T."/>
            <person name="Morin E."/>
            <person name="Murat C."/>
            <person name="Riley R."/>
            <person name="Ohm R."/>
            <person name="Sun H."/>
            <person name="Tunlid A."/>
            <person name="Henrissat B."/>
            <person name="Grigoriev I.V."/>
            <person name="Hibbett D.S."/>
            <person name="Martin F."/>
        </authorList>
    </citation>
    <scope>NUCLEOTIDE SEQUENCE [LARGE SCALE GENOMIC DNA]</scope>
    <source>
        <strain evidence="3">Ve08.2h10</strain>
    </source>
</reference>
<organism evidence="2 3">
    <name type="scientific">Paxillus rubicundulus Ve08.2h10</name>
    <dbReference type="NCBI Taxonomy" id="930991"/>
    <lineage>
        <taxon>Eukaryota</taxon>
        <taxon>Fungi</taxon>
        <taxon>Dikarya</taxon>
        <taxon>Basidiomycota</taxon>
        <taxon>Agaricomycotina</taxon>
        <taxon>Agaricomycetes</taxon>
        <taxon>Agaricomycetidae</taxon>
        <taxon>Boletales</taxon>
        <taxon>Paxilineae</taxon>
        <taxon>Paxillaceae</taxon>
        <taxon>Paxillus</taxon>
    </lineage>
</organism>
<dbReference type="AlphaFoldDB" id="A0A0D0DBZ5"/>
<dbReference type="Proteomes" id="UP000054538">
    <property type="component" value="Unassembled WGS sequence"/>
</dbReference>
<accession>A0A0D0DBZ5</accession>